<evidence type="ECO:0000313" key="2">
    <source>
        <dbReference type="Proteomes" id="UP000014071"/>
    </source>
</evidence>
<dbReference type="AlphaFoldDB" id="R9PB21"/>
<dbReference type="EMBL" id="DF238821">
    <property type="protein sequence ID" value="GAC98603.1"/>
    <property type="molecule type" value="Genomic_DNA"/>
</dbReference>
<evidence type="ECO:0000313" key="1">
    <source>
        <dbReference type="EMBL" id="GAC98603.1"/>
    </source>
</evidence>
<reference evidence="2" key="1">
    <citation type="journal article" date="2013" name="Genome Announc.">
        <title>Draft genome sequence of the basidiomycetous yeast-like fungus Pseudozyma hubeiensis SY62, which produces an abundant amount of the biosurfactant mannosylerythritol lipids.</title>
        <authorList>
            <person name="Konishi M."/>
            <person name="Hatada Y."/>
            <person name="Horiuchi J."/>
        </authorList>
    </citation>
    <scope>NUCLEOTIDE SEQUENCE [LARGE SCALE GENOMIC DNA]</scope>
    <source>
        <strain evidence="2">SY62</strain>
    </source>
</reference>
<protein>
    <submittedName>
        <fullName evidence="1">Uncharacterized protein</fullName>
    </submittedName>
</protein>
<keyword evidence="2" id="KW-1185">Reference proteome</keyword>
<dbReference type="RefSeq" id="XP_012192190.1">
    <property type="nucleotide sequence ID" value="XM_012336800.1"/>
</dbReference>
<name>R9PB21_PSEHS</name>
<dbReference type="HOGENOM" id="CLU_2672145_0_0_1"/>
<dbReference type="GeneID" id="24111469"/>
<proteinExistence type="predicted"/>
<organism evidence="1 2">
    <name type="scientific">Pseudozyma hubeiensis (strain SY62)</name>
    <name type="common">Yeast</name>
    <dbReference type="NCBI Taxonomy" id="1305764"/>
    <lineage>
        <taxon>Eukaryota</taxon>
        <taxon>Fungi</taxon>
        <taxon>Dikarya</taxon>
        <taxon>Basidiomycota</taxon>
        <taxon>Ustilaginomycotina</taxon>
        <taxon>Ustilaginomycetes</taxon>
        <taxon>Ustilaginales</taxon>
        <taxon>Ustilaginaceae</taxon>
        <taxon>Pseudozyma</taxon>
    </lineage>
</organism>
<accession>R9PB21</accession>
<gene>
    <name evidence="1" type="ORF">PHSY_006197</name>
</gene>
<sequence length="75" mass="8686">MDDVTQGREARSGSTDSVRMGYLRSWTEENRQSRKCIATLLGCVIRNRTNRRSLISLLSASSRRQRRRDTEANRV</sequence>
<dbReference type="Proteomes" id="UP000014071">
    <property type="component" value="Unassembled WGS sequence"/>
</dbReference>